<dbReference type="PANTHER" id="PTHR11373">
    <property type="entry name" value="DEOXYNUCLEOSIDE TRIPHOSPHATE TRIPHOSPHOHYDROLASE"/>
    <property type="match status" value="1"/>
</dbReference>
<dbReference type="PANTHER" id="PTHR11373:SF4">
    <property type="entry name" value="DEOXYNUCLEOSIDE TRIPHOSPHATE TRIPHOSPHOHYDROLASE SAMHD1"/>
    <property type="match status" value="1"/>
</dbReference>
<dbReference type="Pfam" id="PF01966">
    <property type="entry name" value="HD"/>
    <property type="match status" value="1"/>
</dbReference>
<dbReference type="RefSeq" id="WP_083574087.1">
    <property type="nucleotide sequence ID" value="NZ_FRAF01000006.1"/>
</dbReference>
<dbReference type="STRING" id="1830138.SAMN05443507_106116"/>
<dbReference type="InterPro" id="IPR003607">
    <property type="entry name" value="HD/PDEase_dom"/>
</dbReference>
<dbReference type="Proteomes" id="UP000184016">
    <property type="component" value="Unassembled WGS sequence"/>
</dbReference>
<gene>
    <name evidence="2" type="ORF">SAMN05443507_106116</name>
</gene>
<dbReference type="OrthoDB" id="9803619at2"/>
<dbReference type="GO" id="GO:0006203">
    <property type="term" value="P:dGTP catabolic process"/>
    <property type="evidence" value="ECO:0007669"/>
    <property type="project" value="TreeGrafter"/>
</dbReference>
<dbReference type="InterPro" id="IPR050135">
    <property type="entry name" value="dGTPase-like"/>
</dbReference>
<sequence>MFERVLKDPVHDEIVVDDAWIWSLVNTAAVQRLRRIRQLGTSYLTFHGAEHSRFSHSLGAYETMRRLLQHLQKRFGWPHSDRDRKLALAVALLHDVGHGPFSHTFEKVYAYHHEDWTRRILLEDEEIRRRLDEIDTDFAQDLVGVLEKRGKFPIIQQLISSQLDVDRMDYLLRDGLHTGVSYGSFELARILRSIVISDGQVAISENAIHTVEQYILARYFMYAQVYLHPVTIGSDVLVANILKRAREQQETAALYLPKALTAILHEDSRPLSVKEYLALDESTLTYAFHLWSGSKDEVLADLSKRFLYRRLLYPIVCSEPSLEIRAQLRTLIRANGYDPEYYFAGRTSGITAYIYHGEGISIATKKGDKVELSRLSKLVRELSTSEEFCLFLPREIFLENGETAERIRRLLQVSVYPS</sequence>
<evidence type="ECO:0000313" key="2">
    <source>
        <dbReference type="EMBL" id="SHJ97543.1"/>
    </source>
</evidence>
<proteinExistence type="predicted"/>
<dbReference type="SMART" id="SM00471">
    <property type="entry name" value="HDc"/>
    <property type="match status" value="1"/>
</dbReference>
<dbReference type="CDD" id="cd00077">
    <property type="entry name" value="HDc"/>
    <property type="match status" value="1"/>
</dbReference>
<dbReference type="Pfam" id="PF19276">
    <property type="entry name" value="HD_assoc_2"/>
    <property type="match status" value="1"/>
</dbReference>
<dbReference type="InterPro" id="IPR006674">
    <property type="entry name" value="HD_domain"/>
</dbReference>
<dbReference type="InterPro" id="IPR045509">
    <property type="entry name" value="HD_assoc_2"/>
</dbReference>
<dbReference type="EMBL" id="FRAF01000006">
    <property type="protein sequence ID" value="SHJ97543.1"/>
    <property type="molecule type" value="Genomic_DNA"/>
</dbReference>
<evidence type="ECO:0000313" key="3">
    <source>
        <dbReference type="Proteomes" id="UP000184016"/>
    </source>
</evidence>
<accession>A0A1M6NPC0</accession>
<keyword evidence="3" id="KW-1185">Reference proteome</keyword>
<organism evidence="2 3">
    <name type="scientific">Alicyclobacillus tolerans</name>
    <dbReference type="NCBI Taxonomy" id="90970"/>
    <lineage>
        <taxon>Bacteria</taxon>
        <taxon>Bacillati</taxon>
        <taxon>Bacillota</taxon>
        <taxon>Bacilli</taxon>
        <taxon>Bacillales</taxon>
        <taxon>Alicyclobacillaceae</taxon>
        <taxon>Alicyclobacillus</taxon>
    </lineage>
</organism>
<evidence type="ECO:0000259" key="1">
    <source>
        <dbReference type="SMART" id="SM00471"/>
    </source>
</evidence>
<dbReference type="GO" id="GO:0008832">
    <property type="term" value="F:dGTPase activity"/>
    <property type="evidence" value="ECO:0007669"/>
    <property type="project" value="TreeGrafter"/>
</dbReference>
<reference evidence="3" key="1">
    <citation type="submission" date="2016-11" db="EMBL/GenBank/DDBJ databases">
        <authorList>
            <person name="Varghese N."/>
            <person name="Submissions S."/>
        </authorList>
    </citation>
    <scope>NUCLEOTIDE SEQUENCE [LARGE SCALE GENOMIC DNA]</scope>
    <source>
        <strain evidence="3">USBA-503</strain>
    </source>
</reference>
<dbReference type="AlphaFoldDB" id="A0A1M6NPC0"/>
<dbReference type="Gene3D" id="1.10.3210.10">
    <property type="entry name" value="Hypothetical protein af1432"/>
    <property type="match status" value="1"/>
</dbReference>
<name>A0A1M6NPC0_9BACL</name>
<protein>
    <recommendedName>
        <fullName evidence="1">HD/PDEase domain-containing protein</fullName>
    </recommendedName>
</protein>
<feature type="domain" description="HD/PDEase" evidence="1">
    <location>
        <begin position="49"/>
        <end position="180"/>
    </location>
</feature>
<dbReference type="SUPFAM" id="SSF109604">
    <property type="entry name" value="HD-domain/PDEase-like"/>
    <property type="match status" value="1"/>
</dbReference>